<comment type="subcellular location">
    <subcellularLocation>
        <location evidence="5">Cytoplasm</location>
    </subcellularLocation>
</comment>
<accession>A0A378JJ23</accession>
<evidence type="ECO:0000256" key="5">
    <source>
        <dbReference type="HAMAP-Rule" id="MF_00658"/>
    </source>
</evidence>
<dbReference type="RefSeq" id="WP_115330952.1">
    <property type="nucleotide sequence ID" value="NZ_CAAAHP010000001.1"/>
</dbReference>
<name>A0A378JJ23_9GAMM</name>
<dbReference type="SUPFAM" id="SSF75217">
    <property type="entry name" value="alpha/beta knot"/>
    <property type="match status" value="1"/>
</dbReference>
<protein>
    <recommendedName>
        <fullName evidence="5">Ribosomal RNA large subunit methyltransferase H</fullName>
        <ecNumber evidence="5">2.1.1.177</ecNumber>
    </recommendedName>
    <alternativeName>
        <fullName evidence="5">23S rRNA (pseudouridine1915-N3)-methyltransferase</fullName>
    </alternativeName>
    <alternativeName>
        <fullName evidence="5">23S rRNA m3Psi1915 methyltransferase</fullName>
    </alternativeName>
    <alternativeName>
        <fullName evidence="5">rRNA (pseudouridine-N3-)-methyltransferase RlmH</fullName>
    </alternativeName>
</protein>
<dbReference type="InterPro" id="IPR029026">
    <property type="entry name" value="tRNA_m1G_MTases_N"/>
</dbReference>
<evidence type="ECO:0000256" key="3">
    <source>
        <dbReference type="ARBA" id="ARBA00022691"/>
    </source>
</evidence>
<keyword evidence="7" id="KW-1185">Reference proteome</keyword>
<comment type="subunit">
    <text evidence="5">Homodimer.</text>
</comment>
<dbReference type="Pfam" id="PF02590">
    <property type="entry name" value="SPOUT_MTase"/>
    <property type="match status" value="1"/>
</dbReference>
<dbReference type="PANTHER" id="PTHR33603:SF1">
    <property type="entry name" value="RIBOSOMAL RNA LARGE SUBUNIT METHYLTRANSFERASE H"/>
    <property type="match status" value="1"/>
</dbReference>
<dbReference type="AlphaFoldDB" id="A0A378JJ23"/>
<evidence type="ECO:0000256" key="1">
    <source>
        <dbReference type="ARBA" id="ARBA00022603"/>
    </source>
</evidence>
<evidence type="ECO:0000313" key="6">
    <source>
        <dbReference type="EMBL" id="STX51306.1"/>
    </source>
</evidence>
<feature type="binding site" evidence="5">
    <location>
        <begin position="124"/>
        <end position="129"/>
    </location>
    <ligand>
        <name>S-adenosyl-L-methionine</name>
        <dbReference type="ChEBI" id="CHEBI:59789"/>
    </ligand>
</feature>
<keyword evidence="5" id="KW-0963">Cytoplasm</keyword>
<dbReference type="PIRSF" id="PIRSF004505">
    <property type="entry name" value="MT_bac"/>
    <property type="match status" value="1"/>
</dbReference>
<reference evidence="6 7" key="1">
    <citation type="submission" date="2018-06" db="EMBL/GenBank/DDBJ databases">
        <authorList>
            <consortium name="Pathogen Informatics"/>
            <person name="Doyle S."/>
        </authorList>
    </citation>
    <scope>NUCLEOTIDE SEQUENCE [LARGE SCALE GENOMIC DNA]</scope>
    <source>
        <strain evidence="6 7">NCTC13316</strain>
    </source>
</reference>
<evidence type="ECO:0000256" key="4">
    <source>
        <dbReference type="ARBA" id="ARBA00038303"/>
    </source>
</evidence>
<evidence type="ECO:0000313" key="7">
    <source>
        <dbReference type="Proteomes" id="UP000254794"/>
    </source>
</evidence>
<comment type="similarity">
    <text evidence="4 5">Belongs to the RNA methyltransferase RlmH family.</text>
</comment>
<organism evidence="6 7">
    <name type="scientific">Legionella busanensis</name>
    <dbReference type="NCBI Taxonomy" id="190655"/>
    <lineage>
        <taxon>Bacteria</taxon>
        <taxon>Pseudomonadati</taxon>
        <taxon>Pseudomonadota</taxon>
        <taxon>Gammaproteobacteria</taxon>
        <taxon>Legionellales</taxon>
        <taxon>Legionellaceae</taxon>
        <taxon>Legionella</taxon>
    </lineage>
</organism>
<dbReference type="PANTHER" id="PTHR33603">
    <property type="entry name" value="METHYLTRANSFERASE"/>
    <property type="match status" value="1"/>
</dbReference>
<sequence length="156" mass="17797">MFKITIISCGNKMPAWIEQGFNEYSKRLKEYVKLNLIEIPLIKRTKTSDLKRILEKESLLIDAVIPDAARIIALEIGGKTFSSEKLALKFEALQQITSHVCFIIGGPEGLTPHTLARSQEQWSLSSLTLPHPLVRIVLLEAIYRAWSIIYNHPYHK</sequence>
<keyword evidence="3 5" id="KW-0949">S-adenosyl-L-methionine</keyword>
<comment type="catalytic activity">
    <reaction evidence="5">
        <text>pseudouridine(1915) in 23S rRNA + S-adenosyl-L-methionine = N(3)-methylpseudouridine(1915) in 23S rRNA + S-adenosyl-L-homocysteine + H(+)</text>
        <dbReference type="Rhea" id="RHEA:42752"/>
        <dbReference type="Rhea" id="RHEA-COMP:10221"/>
        <dbReference type="Rhea" id="RHEA-COMP:10222"/>
        <dbReference type="ChEBI" id="CHEBI:15378"/>
        <dbReference type="ChEBI" id="CHEBI:57856"/>
        <dbReference type="ChEBI" id="CHEBI:59789"/>
        <dbReference type="ChEBI" id="CHEBI:65314"/>
        <dbReference type="ChEBI" id="CHEBI:74486"/>
        <dbReference type="EC" id="2.1.1.177"/>
    </reaction>
</comment>
<dbReference type="InterPro" id="IPR029028">
    <property type="entry name" value="Alpha/beta_knot_MTases"/>
</dbReference>
<keyword evidence="1 5" id="KW-0489">Methyltransferase</keyword>
<feature type="binding site" evidence="5">
    <location>
        <position position="74"/>
    </location>
    <ligand>
        <name>S-adenosyl-L-methionine</name>
        <dbReference type="ChEBI" id="CHEBI:59789"/>
    </ligand>
</feature>
<dbReference type="Gene3D" id="3.40.1280.10">
    <property type="match status" value="1"/>
</dbReference>
<proteinExistence type="inferred from homology"/>
<keyword evidence="2 5" id="KW-0808">Transferase</keyword>
<dbReference type="GO" id="GO:0070038">
    <property type="term" value="F:rRNA (pseudouridine-N3-)-methyltransferase activity"/>
    <property type="evidence" value="ECO:0007669"/>
    <property type="project" value="UniProtKB-UniRule"/>
</dbReference>
<dbReference type="OrthoDB" id="9806643at2"/>
<dbReference type="Proteomes" id="UP000254794">
    <property type="component" value="Unassembled WGS sequence"/>
</dbReference>
<feature type="binding site" evidence="5">
    <location>
        <position position="105"/>
    </location>
    <ligand>
        <name>S-adenosyl-L-methionine</name>
        <dbReference type="ChEBI" id="CHEBI:59789"/>
    </ligand>
</feature>
<dbReference type="EMBL" id="UGOD01000001">
    <property type="protein sequence ID" value="STX51306.1"/>
    <property type="molecule type" value="Genomic_DNA"/>
</dbReference>
<evidence type="ECO:0000256" key="2">
    <source>
        <dbReference type="ARBA" id="ARBA00022679"/>
    </source>
</evidence>
<dbReference type="NCBIfam" id="NF000986">
    <property type="entry name" value="PRK00103.1-4"/>
    <property type="match status" value="1"/>
</dbReference>
<dbReference type="HAMAP" id="MF_00658">
    <property type="entry name" value="23SrRNA_methyltr_H"/>
    <property type="match status" value="1"/>
</dbReference>
<gene>
    <name evidence="5 6" type="primary">rlmH</name>
    <name evidence="6" type="ORF">NCTC13316_01401</name>
</gene>
<dbReference type="GO" id="GO:0005737">
    <property type="term" value="C:cytoplasm"/>
    <property type="evidence" value="ECO:0007669"/>
    <property type="project" value="UniProtKB-SubCell"/>
</dbReference>
<comment type="function">
    <text evidence="5">Specifically methylates the pseudouridine at position 1915 (m3Psi1915) in 23S rRNA.</text>
</comment>
<dbReference type="InterPro" id="IPR003742">
    <property type="entry name" value="RlmH-like"/>
</dbReference>
<dbReference type="CDD" id="cd18081">
    <property type="entry name" value="RlmH-like"/>
    <property type="match status" value="1"/>
</dbReference>
<dbReference type="NCBIfam" id="TIGR00246">
    <property type="entry name" value="tRNA_RlmH_YbeA"/>
    <property type="match status" value="1"/>
</dbReference>
<dbReference type="EC" id="2.1.1.177" evidence="5"/>
<keyword evidence="5" id="KW-0698">rRNA processing</keyword>